<proteinExistence type="predicted"/>
<dbReference type="Proteomes" id="UP000007110">
    <property type="component" value="Unassembled WGS sequence"/>
</dbReference>
<evidence type="ECO:0000313" key="2">
    <source>
        <dbReference type="Proteomes" id="UP000007110"/>
    </source>
</evidence>
<name>A0A7M7NWT2_STRPU</name>
<sequence length="203" mass="22554">MCPPGGNQVAQPMALSGNKVKTADLKNDKGDHLTEAFDYDRQSNTVLIESPANISESSSAATIAVDLDRSVMFMSFHDSNTCIGLAIEDDFAHQVRDYVEENGQNEIDISSVAFDIENYRLVGQIPAAYIQATNGPVIRGLCAGRNTFWALPVTGEEHDRLRREVDCGIFRACVCMYNLCGCRWVIGCFDMDKLRRAGWEVEY</sequence>
<evidence type="ECO:0000313" key="1">
    <source>
        <dbReference type="EnsemblMetazoa" id="XP_030842913"/>
    </source>
</evidence>
<reference evidence="2" key="1">
    <citation type="submission" date="2015-02" db="EMBL/GenBank/DDBJ databases">
        <title>Genome sequencing for Strongylocentrotus purpuratus.</title>
        <authorList>
            <person name="Murali S."/>
            <person name="Liu Y."/>
            <person name="Vee V."/>
            <person name="English A."/>
            <person name="Wang M."/>
            <person name="Skinner E."/>
            <person name="Han Y."/>
            <person name="Muzny D.M."/>
            <person name="Worley K.C."/>
            <person name="Gibbs R.A."/>
        </authorList>
    </citation>
    <scope>NUCLEOTIDE SEQUENCE</scope>
</reference>
<dbReference type="GeneID" id="100887917"/>
<organism evidence="1 2">
    <name type="scientific">Strongylocentrotus purpuratus</name>
    <name type="common">Purple sea urchin</name>
    <dbReference type="NCBI Taxonomy" id="7668"/>
    <lineage>
        <taxon>Eukaryota</taxon>
        <taxon>Metazoa</taxon>
        <taxon>Echinodermata</taxon>
        <taxon>Eleutherozoa</taxon>
        <taxon>Echinozoa</taxon>
        <taxon>Echinoidea</taxon>
        <taxon>Euechinoidea</taxon>
        <taxon>Echinacea</taxon>
        <taxon>Camarodonta</taxon>
        <taxon>Echinidea</taxon>
        <taxon>Strongylocentrotidae</taxon>
        <taxon>Strongylocentrotus</taxon>
    </lineage>
</organism>
<dbReference type="KEGG" id="spu:100887917"/>
<reference evidence="1" key="2">
    <citation type="submission" date="2021-01" db="UniProtKB">
        <authorList>
            <consortium name="EnsemblMetazoa"/>
        </authorList>
    </citation>
    <scope>IDENTIFICATION</scope>
</reference>
<dbReference type="RefSeq" id="XP_030842913.1">
    <property type="nucleotide sequence ID" value="XM_030987053.1"/>
</dbReference>
<dbReference type="InParanoid" id="A0A7M7NWT2"/>
<dbReference type="EnsemblMetazoa" id="XM_030987053">
    <property type="protein sequence ID" value="XP_030842913"/>
    <property type="gene ID" value="LOC100887917"/>
</dbReference>
<keyword evidence="2" id="KW-1185">Reference proteome</keyword>
<dbReference type="AlphaFoldDB" id="A0A7M7NWT2"/>
<accession>A0A7M7NWT2</accession>
<protein>
    <submittedName>
        <fullName evidence="1">Uncharacterized protein</fullName>
    </submittedName>
</protein>